<reference evidence="2" key="1">
    <citation type="submission" date="2015-07" db="EMBL/GenBank/DDBJ databases">
        <authorList>
            <person name="Teixeira M.M."/>
            <person name="Souza R.C."/>
            <person name="Almeida L.G."/>
            <person name="Vicente V.A."/>
            <person name="de Hoog S."/>
            <person name="Bocca A.L."/>
            <person name="de Almeida S.R."/>
            <person name="Vasconcelos A.T."/>
            <person name="Felipe M.S."/>
        </authorList>
    </citation>
    <scope>NUCLEOTIDE SEQUENCE [LARGE SCALE GENOMIC DNA]</scope>
    <source>
        <strain evidence="2">KSF</strain>
    </source>
</reference>
<proteinExistence type="predicted"/>
<dbReference type="VEuPathDB" id="FungiDB:CLCR_03216"/>
<dbReference type="AlphaFoldDB" id="A0A1C1D2L0"/>
<evidence type="ECO:0000313" key="1">
    <source>
        <dbReference type="EMBL" id="OCT54875.1"/>
    </source>
</evidence>
<accession>A0A1C1D2L0</accession>
<name>A0A1C1D2L0_9EURO</name>
<dbReference type="Proteomes" id="UP000094526">
    <property type="component" value="Unassembled WGS sequence"/>
</dbReference>
<comment type="caution">
    <text evidence="1">The sequence shown here is derived from an EMBL/GenBank/DDBJ whole genome shotgun (WGS) entry which is preliminary data.</text>
</comment>
<keyword evidence="2" id="KW-1185">Reference proteome</keyword>
<gene>
    <name evidence="1" type="ORF">CLCR_03216</name>
</gene>
<sequence length="88" mass="9940">MPPMPKTKQTDSPPMSLNNLEFKVPSVSAPAWTPTSFSINTRDASKIVDIALDTRLNRSRSALPAGENTFSRWSRTIYMEMLPQRLNM</sequence>
<evidence type="ECO:0000313" key="2">
    <source>
        <dbReference type="Proteomes" id="UP000094526"/>
    </source>
</evidence>
<organism evidence="1 2">
    <name type="scientific">Cladophialophora carrionii</name>
    <dbReference type="NCBI Taxonomy" id="86049"/>
    <lineage>
        <taxon>Eukaryota</taxon>
        <taxon>Fungi</taxon>
        <taxon>Dikarya</taxon>
        <taxon>Ascomycota</taxon>
        <taxon>Pezizomycotina</taxon>
        <taxon>Eurotiomycetes</taxon>
        <taxon>Chaetothyriomycetidae</taxon>
        <taxon>Chaetothyriales</taxon>
        <taxon>Herpotrichiellaceae</taxon>
        <taxon>Cladophialophora</taxon>
    </lineage>
</organism>
<protein>
    <submittedName>
        <fullName evidence="1">Uncharacterized protein</fullName>
    </submittedName>
</protein>
<dbReference type="EMBL" id="LGRB01000003">
    <property type="protein sequence ID" value="OCT54875.1"/>
    <property type="molecule type" value="Genomic_DNA"/>
</dbReference>